<dbReference type="Pfam" id="PF01167">
    <property type="entry name" value="Tub"/>
    <property type="match status" value="1"/>
</dbReference>
<organism evidence="4 5">
    <name type="scientific">Stentor coeruleus</name>
    <dbReference type="NCBI Taxonomy" id="5963"/>
    <lineage>
        <taxon>Eukaryota</taxon>
        <taxon>Sar</taxon>
        <taxon>Alveolata</taxon>
        <taxon>Ciliophora</taxon>
        <taxon>Postciliodesmatophora</taxon>
        <taxon>Heterotrichea</taxon>
        <taxon>Heterotrichida</taxon>
        <taxon>Stentoridae</taxon>
        <taxon>Stentor</taxon>
    </lineage>
</organism>
<feature type="region of interest" description="Disordered" evidence="2">
    <location>
        <begin position="1"/>
        <end position="114"/>
    </location>
</feature>
<evidence type="ECO:0000313" key="4">
    <source>
        <dbReference type="EMBL" id="OMJ73766.1"/>
    </source>
</evidence>
<keyword evidence="5" id="KW-1185">Reference proteome</keyword>
<reference evidence="4 5" key="1">
    <citation type="submission" date="2016-11" db="EMBL/GenBank/DDBJ databases">
        <title>The macronuclear genome of Stentor coeruleus: a giant cell with tiny introns.</title>
        <authorList>
            <person name="Slabodnick M."/>
            <person name="Ruby J.G."/>
            <person name="Reiff S.B."/>
            <person name="Swart E.C."/>
            <person name="Gosai S."/>
            <person name="Prabakaran S."/>
            <person name="Witkowska E."/>
            <person name="Larue G.E."/>
            <person name="Fisher S."/>
            <person name="Freeman R.M."/>
            <person name="Gunawardena J."/>
            <person name="Chu W."/>
            <person name="Stover N.A."/>
            <person name="Gregory B.D."/>
            <person name="Nowacki M."/>
            <person name="Derisi J."/>
            <person name="Roy S.W."/>
            <person name="Marshall W.F."/>
            <person name="Sood P."/>
        </authorList>
    </citation>
    <scope>NUCLEOTIDE SEQUENCE [LARGE SCALE GENOMIC DNA]</scope>
    <source>
        <strain evidence="4">WM001</strain>
    </source>
</reference>
<feature type="compositionally biased region" description="Low complexity" evidence="2">
    <location>
        <begin position="102"/>
        <end position="112"/>
    </location>
</feature>
<dbReference type="PANTHER" id="PTHR16517">
    <property type="entry name" value="TUBBY-RELATED"/>
    <property type="match status" value="1"/>
</dbReference>
<evidence type="ECO:0000256" key="2">
    <source>
        <dbReference type="SAM" id="MobiDB-lite"/>
    </source>
</evidence>
<sequence>MNMFGERNFLEDSSSDFEADEPGTPPPYYQQEKAPKATFEKEFDIEVKPSGYENYYTGPPSRGFPESNQEAPIQPVKKAQNEKVGFVNFIDESPVEEPQNRPPTSTRPGSSSQMRAKMLEAKKNQLLNRPGGNISITSGGLLGNNKLEAAPLDGLLYSGAVFNEKEISGTKALKGFTQGLGNFEPNYGRSQFDILPGPIKAEVTVIKNDEIEEVKLDERMAIKNTPSKTLQEMHKKIDENKPVYIQNPIPQQPQYPVVYQEKPKDEQRYKPEEVYKPEEKPQHIPLQRPEEVPKSRIDEEKVKIEVITPGGEGQKRPEEVKELPKPIARQPTVNIREIIANEMKDMKKFLISPLVKGITLQCSIRRDKSGFNRLFPKYYMQTSEGMNFLLAGKKRAGNRTSNYMMTMNQKDFNTKSQSFLGKVRSNFLGTEFMVYDSGLNPKRRGANANNIRTELGVVLYESNIMGSKGPRKMRVLTPGLTANNEAAIWKPINKNESILVNYKEGRTASILCFFNKPPKWNEHVQAFVLNFNGRVDKASVKNFQLIDDKDENKIYLQFGRVGEQMFNLDFQWPFSPLMAFAIALTSFDNKFACE</sequence>
<dbReference type="EMBL" id="MPUH01000797">
    <property type="protein sequence ID" value="OMJ73766.1"/>
    <property type="molecule type" value="Genomic_DNA"/>
</dbReference>
<evidence type="ECO:0000256" key="1">
    <source>
        <dbReference type="ARBA" id="ARBA00007129"/>
    </source>
</evidence>
<evidence type="ECO:0000259" key="3">
    <source>
        <dbReference type="Pfam" id="PF01167"/>
    </source>
</evidence>
<dbReference type="OrthoDB" id="8775810at2759"/>
<dbReference type="AlphaFoldDB" id="A0A1R2BAI4"/>
<comment type="similarity">
    <text evidence="1">Belongs to the TUB family.</text>
</comment>
<feature type="domain" description="Tubby C-terminal" evidence="3">
    <location>
        <begin position="352"/>
        <end position="589"/>
    </location>
</feature>
<proteinExistence type="inferred from homology"/>
<dbReference type="Gene3D" id="3.20.90.10">
    <property type="entry name" value="Tubby Protein, Chain A"/>
    <property type="match status" value="1"/>
</dbReference>
<dbReference type="Proteomes" id="UP000187209">
    <property type="component" value="Unassembled WGS sequence"/>
</dbReference>
<dbReference type="PANTHER" id="PTHR16517:SF7">
    <property type="entry name" value="PROTEIN KING TUBBY"/>
    <property type="match status" value="1"/>
</dbReference>
<gene>
    <name evidence="4" type="ORF">SteCoe_27477</name>
</gene>
<dbReference type="SUPFAM" id="SSF54518">
    <property type="entry name" value="Tubby C-terminal domain-like"/>
    <property type="match status" value="1"/>
</dbReference>
<dbReference type="PRINTS" id="PR01573">
    <property type="entry name" value="SUPERTUBBY"/>
</dbReference>
<accession>A0A1R2BAI4</accession>
<protein>
    <recommendedName>
        <fullName evidence="3">Tubby C-terminal domain-containing protein</fullName>
    </recommendedName>
</protein>
<comment type="caution">
    <text evidence="4">The sequence shown here is derived from an EMBL/GenBank/DDBJ whole genome shotgun (WGS) entry which is preliminary data.</text>
</comment>
<feature type="compositionally biased region" description="Basic and acidic residues" evidence="2">
    <location>
        <begin position="33"/>
        <end position="47"/>
    </location>
</feature>
<dbReference type="InterPro" id="IPR000007">
    <property type="entry name" value="Tubby_C"/>
</dbReference>
<name>A0A1R2BAI4_9CILI</name>
<dbReference type="InterPro" id="IPR025659">
    <property type="entry name" value="Tubby-like_C"/>
</dbReference>
<evidence type="ECO:0000313" key="5">
    <source>
        <dbReference type="Proteomes" id="UP000187209"/>
    </source>
</evidence>